<keyword evidence="4 7" id="KW-0812">Transmembrane</keyword>
<feature type="transmembrane region" description="Helical" evidence="7">
    <location>
        <begin position="193"/>
        <end position="212"/>
    </location>
</feature>
<proteinExistence type="inferred from homology"/>
<feature type="transmembrane region" description="Helical" evidence="7">
    <location>
        <begin position="279"/>
        <end position="298"/>
    </location>
</feature>
<dbReference type="Pfam" id="PF00999">
    <property type="entry name" value="Na_H_Exchanger"/>
    <property type="match status" value="1"/>
</dbReference>
<feature type="transmembrane region" description="Helical" evidence="7">
    <location>
        <begin position="305"/>
        <end position="331"/>
    </location>
</feature>
<evidence type="ECO:0000256" key="6">
    <source>
        <dbReference type="ARBA" id="ARBA00023136"/>
    </source>
</evidence>
<reference evidence="9 10" key="1">
    <citation type="journal article" date="2013" name="Int. J. Syst. Evol. Microbiol.">
        <title>Kordia antarctica sp. nov., isolated from Antarctic seawater.</title>
        <authorList>
            <person name="Baek K."/>
            <person name="Choi A."/>
            <person name="Kang I."/>
            <person name="Lee K."/>
            <person name="Cho J.C."/>
        </authorList>
    </citation>
    <scope>NUCLEOTIDE SEQUENCE [LARGE SCALE GENOMIC DNA]</scope>
    <source>
        <strain evidence="9 10">IMCC3317</strain>
    </source>
</reference>
<dbReference type="GO" id="GO:1902600">
    <property type="term" value="P:proton transmembrane transport"/>
    <property type="evidence" value="ECO:0007669"/>
    <property type="project" value="InterPro"/>
</dbReference>
<dbReference type="GO" id="GO:0015297">
    <property type="term" value="F:antiporter activity"/>
    <property type="evidence" value="ECO:0007669"/>
    <property type="project" value="InterPro"/>
</dbReference>
<feature type="transmembrane region" description="Helical" evidence="7">
    <location>
        <begin position="128"/>
        <end position="149"/>
    </location>
</feature>
<evidence type="ECO:0000313" key="9">
    <source>
        <dbReference type="EMBL" id="QHI39124.1"/>
    </source>
</evidence>
<dbReference type="AlphaFoldDB" id="A0A7L4ZUZ6"/>
<organism evidence="9 10">
    <name type="scientific">Kordia antarctica</name>
    <dbReference type="NCBI Taxonomy" id="1218801"/>
    <lineage>
        <taxon>Bacteria</taxon>
        <taxon>Pseudomonadati</taxon>
        <taxon>Bacteroidota</taxon>
        <taxon>Flavobacteriia</taxon>
        <taxon>Flavobacteriales</taxon>
        <taxon>Flavobacteriaceae</taxon>
        <taxon>Kordia</taxon>
    </lineage>
</organism>
<evidence type="ECO:0000256" key="2">
    <source>
        <dbReference type="ARBA" id="ARBA00005551"/>
    </source>
</evidence>
<evidence type="ECO:0000256" key="7">
    <source>
        <dbReference type="SAM" id="Phobius"/>
    </source>
</evidence>
<dbReference type="PANTHER" id="PTHR42751:SF3">
    <property type="entry name" value="SODIUM_GLUTAMATE SYMPORTER"/>
    <property type="match status" value="1"/>
</dbReference>
<evidence type="ECO:0000256" key="3">
    <source>
        <dbReference type="ARBA" id="ARBA00022448"/>
    </source>
</evidence>
<feature type="transmembrane region" description="Helical" evidence="7">
    <location>
        <begin position="232"/>
        <end position="259"/>
    </location>
</feature>
<evidence type="ECO:0000256" key="1">
    <source>
        <dbReference type="ARBA" id="ARBA00004141"/>
    </source>
</evidence>
<dbReference type="OrthoDB" id="9781411at2"/>
<dbReference type="RefSeq" id="WP_160131629.1">
    <property type="nucleotide sequence ID" value="NZ_CP019288.1"/>
</dbReference>
<feature type="transmembrane region" description="Helical" evidence="7">
    <location>
        <begin position="367"/>
        <end position="387"/>
    </location>
</feature>
<comment type="similarity">
    <text evidence="2">Belongs to the monovalent cation:proton antiporter 2 (CPA2) transporter (TC 2.A.37) family.</text>
</comment>
<dbReference type="InterPro" id="IPR038770">
    <property type="entry name" value="Na+/solute_symporter_sf"/>
</dbReference>
<feature type="transmembrane region" description="Helical" evidence="7">
    <location>
        <begin position="161"/>
        <end position="181"/>
    </location>
</feature>
<feature type="domain" description="Cation/H+ exchanger transmembrane" evidence="8">
    <location>
        <begin position="27"/>
        <end position="387"/>
    </location>
</feature>
<keyword evidence="3" id="KW-0813">Transport</keyword>
<protein>
    <submittedName>
        <fullName evidence="9">Iron transporter MagA</fullName>
    </submittedName>
</protein>
<dbReference type="Gene3D" id="1.20.1530.20">
    <property type="match status" value="1"/>
</dbReference>
<dbReference type="PANTHER" id="PTHR42751">
    <property type="entry name" value="SODIUM/HYDROGEN EXCHANGER FAMILY/TRKA DOMAIN PROTEIN"/>
    <property type="match status" value="1"/>
</dbReference>
<dbReference type="EMBL" id="CP019288">
    <property type="protein sequence ID" value="QHI39124.1"/>
    <property type="molecule type" value="Genomic_DNA"/>
</dbReference>
<keyword evidence="10" id="KW-1185">Reference proteome</keyword>
<feature type="transmembrane region" description="Helical" evidence="7">
    <location>
        <begin position="337"/>
        <end position="355"/>
    </location>
</feature>
<dbReference type="InterPro" id="IPR006153">
    <property type="entry name" value="Cation/H_exchanger_TM"/>
</dbReference>
<keyword evidence="5 7" id="KW-1133">Transmembrane helix</keyword>
<feature type="transmembrane region" description="Helical" evidence="7">
    <location>
        <begin position="44"/>
        <end position="63"/>
    </location>
</feature>
<evidence type="ECO:0000313" key="10">
    <source>
        <dbReference type="Proteomes" id="UP000464657"/>
    </source>
</evidence>
<dbReference type="GO" id="GO:0016020">
    <property type="term" value="C:membrane"/>
    <property type="evidence" value="ECO:0007669"/>
    <property type="project" value="UniProtKB-SubCell"/>
</dbReference>
<feature type="transmembrane region" description="Helical" evidence="7">
    <location>
        <begin position="69"/>
        <end position="88"/>
    </location>
</feature>
<feature type="transmembrane region" description="Helical" evidence="7">
    <location>
        <begin position="18"/>
        <end position="37"/>
    </location>
</feature>
<dbReference type="KEGG" id="kan:IMCC3317_45250"/>
<evidence type="ECO:0000256" key="5">
    <source>
        <dbReference type="ARBA" id="ARBA00022989"/>
    </source>
</evidence>
<keyword evidence="6 7" id="KW-0472">Membrane</keyword>
<dbReference type="Proteomes" id="UP000464657">
    <property type="component" value="Chromosome"/>
</dbReference>
<evidence type="ECO:0000256" key="4">
    <source>
        <dbReference type="ARBA" id="ARBA00022692"/>
    </source>
</evidence>
<accession>A0A7L4ZUZ6</accession>
<sequence length="414" mass="45656">MKLSLITLLASSSTSIDAIITLVSILAIVVIIFSVVLRAVNQTYIIGYIFTGILLGQHGIGVVKDEESIFLLGELGIILLLFFIGMEINLVDFVKRWKVAVVGTLAQISLSVLIVVIIGHFIDWNFARSVVVGFVIALSSSAVVIKLLQDKKLINKRVGKNVLSILLAQDVALVPLLIIISQLGGKEQSMQSLVLMIVGAVIIVSVLIYIYIKGTLHIPFAKRIDRDHELQVFMAIFLCFGGALFTLLFGLSGALGAFVGGMIINSVKETGWIHDTLHSFRVLFVSFFFISVGLQIDLDFLQHNLGIILIVLLVVYMTNHFLNTIILRMFSSNWREAFLGGALLAQIGELSFLLSSTALSLGIIQEFAYKFTISLISLTLIISPFWIGLTEKLIDISAKRKLTRLKRQHTLSQK</sequence>
<comment type="subcellular location">
    <subcellularLocation>
        <location evidence="1">Membrane</location>
        <topology evidence="1">Multi-pass membrane protein</topology>
    </subcellularLocation>
</comment>
<name>A0A7L4ZUZ6_9FLAO</name>
<gene>
    <name evidence="9" type="primary">magA</name>
    <name evidence="9" type="ORF">IMCC3317_45250</name>
</gene>
<evidence type="ECO:0000259" key="8">
    <source>
        <dbReference type="Pfam" id="PF00999"/>
    </source>
</evidence>
<feature type="transmembrane region" description="Helical" evidence="7">
    <location>
        <begin position="100"/>
        <end position="122"/>
    </location>
</feature>